<dbReference type="FunFam" id="3.30.200.20:FF:000131">
    <property type="entry name" value="Dual specificity protein kinase TTK"/>
    <property type="match status" value="1"/>
</dbReference>
<evidence type="ECO:0000313" key="10">
    <source>
        <dbReference type="Proteomes" id="UP000007875"/>
    </source>
</evidence>
<dbReference type="SMART" id="SM00220">
    <property type="entry name" value="S_TKc"/>
    <property type="match status" value="1"/>
</dbReference>
<evidence type="ECO:0000256" key="7">
    <source>
        <dbReference type="RuleBase" id="RU000304"/>
    </source>
</evidence>
<dbReference type="GO" id="GO:0098813">
    <property type="term" value="P:nuclear chromosome segregation"/>
    <property type="evidence" value="ECO:0007669"/>
    <property type="project" value="UniProtKB-ARBA"/>
</dbReference>
<dbReference type="PIRSF" id="PIRSF000654">
    <property type="entry name" value="Integrin-linked_kinase"/>
    <property type="match status" value="1"/>
</dbReference>
<keyword evidence="1 7" id="KW-0723">Serine/threonine-protein kinase</keyword>
<evidence type="ECO:0000256" key="6">
    <source>
        <dbReference type="PROSITE-ProRule" id="PRU10141"/>
    </source>
</evidence>
<dbReference type="GO" id="GO:0034501">
    <property type="term" value="P:protein localization to kinetochore"/>
    <property type="evidence" value="ECO:0007669"/>
    <property type="project" value="TreeGrafter"/>
</dbReference>
<dbReference type="STRING" id="51511.ENSCSAVP00000006046"/>
<dbReference type="InterPro" id="IPR011009">
    <property type="entry name" value="Kinase-like_dom_sf"/>
</dbReference>
<evidence type="ECO:0000256" key="1">
    <source>
        <dbReference type="ARBA" id="ARBA00022527"/>
    </source>
</evidence>
<evidence type="ECO:0000256" key="5">
    <source>
        <dbReference type="ARBA" id="ARBA00022840"/>
    </source>
</evidence>
<evidence type="ECO:0000256" key="4">
    <source>
        <dbReference type="ARBA" id="ARBA00022777"/>
    </source>
</evidence>
<dbReference type="Ensembl" id="ENSCSAVT00000006123.1">
    <property type="protein sequence ID" value="ENSCSAVP00000006046.1"/>
    <property type="gene ID" value="ENSCSAVG00000003610.1"/>
</dbReference>
<dbReference type="Proteomes" id="UP000007875">
    <property type="component" value="Unassembled WGS sequence"/>
</dbReference>
<dbReference type="PROSITE" id="PS00108">
    <property type="entry name" value="PROTEIN_KINASE_ST"/>
    <property type="match status" value="1"/>
</dbReference>
<proteinExistence type="inferred from homology"/>
<dbReference type="GeneTree" id="ENSGT00950000182984"/>
<keyword evidence="4" id="KW-0418">Kinase</keyword>
<protein>
    <recommendedName>
        <fullName evidence="8">Protein kinase domain-containing protein</fullName>
    </recommendedName>
</protein>
<dbReference type="GO" id="GO:0033316">
    <property type="term" value="P:meiotic spindle assembly checkpoint signaling"/>
    <property type="evidence" value="ECO:0007669"/>
    <property type="project" value="TreeGrafter"/>
</dbReference>
<dbReference type="Pfam" id="PF00069">
    <property type="entry name" value="Pkinase"/>
    <property type="match status" value="1"/>
</dbReference>
<dbReference type="PANTHER" id="PTHR22974:SF21">
    <property type="entry name" value="DUAL SPECIFICITY PROTEIN KINASE TTK"/>
    <property type="match status" value="1"/>
</dbReference>
<evidence type="ECO:0000313" key="9">
    <source>
        <dbReference type="Ensembl" id="ENSCSAVP00000006046.1"/>
    </source>
</evidence>
<organism evidence="9 10">
    <name type="scientific">Ciona savignyi</name>
    <name type="common">Pacific transparent sea squirt</name>
    <dbReference type="NCBI Taxonomy" id="51511"/>
    <lineage>
        <taxon>Eukaryota</taxon>
        <taxon>Metazoa</taxon>
        <taxon>Chordata</taxon>
        <taxon>Tunicata</taxon>
        <taxon>Ascidiacea</taxon>
        <taxon>Phlebobranchia</taxon>
        <taxon>Cionidae</taxon>
        <taxon>Ciona</taxon>
    </lineage>
</organism>
<dbReference type="CDD" id="cd14131">
    <property type="entry name" value="PKc_Mps1"/>
    <property type="match status" value="1"/>
</dbReference>
<dbReference type="GO" id="GO:0007094">
    <property type="term" value="P:mitotic spindle assembly checkpoint signaling"/>
    <property type="evidence" value="ECO:0007669"/>
    <property type="project" value="TreeGrafter"/>
</dbReference>
<dbReference type="PROSITE" id="PS50011">
    <property type="entry name" value="PROTEIN_KINASE_DOM"/>
    <property type="match status" value="1"/>
</dbReference>
<evidence type="ECO:0000259" key="8">
    <source>
        <dbReference type="PROSITE" id="PS50011"/>
    </source>
</evidence>
<dbReference type="Gene3D" id="1.10.510.10">
    <property type="entry name" value="Transferase(Phosphotransferase) domain 1"/>
    <property type="match status" value="1"/>
</dbReference>
<dbReference type="AlphaFoldDB" id="H2YL44"/>
<dbReference type="GO" id="GO:0000776">
    <property type="term" value="C:kinetochore"/>
    <property type="evidence" value="ECO:0007669"/>
    <property type="project" value="TreeGrafter"/>
</dbReference>
<feature type="binding site" evidence="6">
    <location>
        <position position="37"/>
    </location>
    <ligand>
        <name>ATP</name>
        <dbReference type="ChEBI" id="CHEBI:30616"/>
    </ligand>
</feature>
<dbReference type="InterPro" id="IPR027084">
    <property type="entry name" value="Mps1_cat"/>
</dbReference>
<dbReference type="InterPro" id="IPR017441">
    <property type="entry name" value="Protein_kinase_ATP_BS"/>
</dbReference>
<keyword evidence="10" id="KW-1185">Reference proteome</keyword>
<keyword evidence="2" id="KW-0808">Transferase</keyword>
<dbReference type="FunFam" id="1.10.510.10:FF:000224">
    <property type="entry name" value="serine/threonine-protein kinase mph1 isoform X1"/>
    <property type="match status" value="1"/>
</dbReference>
<dbReference type="GO" id="GO:0004674">
    <property type="term" value="F:protein serine/threonine kinase activity"/>
    <property type="evidence" value="ECO:0007669"/>
    <property type="project" value="UniProtKB-KW"/>
</dbReference>
<name>H2YL44_CIOSA</name>
<dbReference type="PROSITE" id="PS00107">
    <property type="entry name" value="PROTEIN_KINASE_ATP"/>
    <property type="match status" value="1"/>
</dbReference>
<dbReference type="InterPro" id="IPR000719">
    <property type="entry name" value="Prot_kinase_dom"/>
</dbReference>
<dbReference type="SUPFAM" id="SSF56112">
    <property type="entry name" value="Protein kinase-like (PK-like)"/>
    <property type="match status" value="1"/>
</dbReference>
<dbReference type="Gene3D" id="3.30.200.20">
    <property type="entry name" value="Phosphorylase Kinase, domain 1"/>
    <property type="match status" value="1"/>
</dbReference>
<keyword evidence="5 6" id="KW-0067">ATP-binding</keyword>
<dbReference type="eggNOG" id="KOG0596">
    <property type="taxonomic scope" value="Eukaryota"/>
</dbReference>
<reference evidence="9" key="2">
    <citation type="submission" date="2025-08" db="UniProtKB">
        <authorList>
            <consortium name="Ensembl"/>
        </authorList>
    </citation>
    <scope>IDENTIFICATION</scope>
</reference>
<evidence type="ECO:0000256" key="3">
    <source>
        <dbReference type="ARBA" id="ARBA00022741"/>
    </source>
</evidence>
<evidence type="ECO:0000256" key="2">
    <source>
        <dbReference type="ARBA" id="ARBA00022679"/>
    </source>
</evidence>
<dbReference type="HOGENOM" id="CLU_000288_63_23_1"/>
<dbReference type="GO" id="GO:0005524">
    <property type="term" value="F:ATP binding"/>
    <property type="evidence" value="ECO:0007669"/>
    <property type="project" value="UniProtKB-UniRule"/>
</dbReference>
<comment type="similarity">
    <text evidence="7">Belongs to the protein kinase superfamily.</text>
</comment>
<dbReference type="GO" id="GO:0005634">
    <property type="term" value="C:nucleus"/>
    <property type="evidence" value="ECO:0007669"/>
    <property type="project" value="TreeGrafter"/>
</dbReference>
<keyword evidence="3 6" id="KW-0547">Nucleotide-binding</keyword>
<dbReference type="GO" id="GO:0004712">
    <property type="term" value="F:protein serine/threonine/tyrosine kinase activity"/>
    <property type="evidence" value="ECO:0007669"/>
    <property type="project" value="TreeGrafter"/>
</dbReference>
<accession>H2YL44</accession>
<reference evidence="9" key="3">
    <citation type="submission" date="2025-09" db="UniProtKB">
        <authorList>
            <consortium name="Ensembl"/>
        </authorList>
    </citation>
    <scope>IDENTIFICATION</scope>
</reference>
<dbReference type="OMA" id="QKMRAIP"/>
<dbReference type="PANTHER" id="PTHR22974">
    <property type="entry name" value="MIXED LINEAGE PROTEIN KINASE"/>
    <property type="match status" value="1"/>
</dbReference>
<dbReference type="InParanoid" id="H2YL44"/>
<sequence length="273" mass="31563">LCVNNKNYLVLKQLGEGGSSKVSQVFCLQSKTTMAVKQVSLKGADEPTKNEFKNEIEFLMKLRRNPYIVHLYDYQLTNDHIFLVLECGSTDLAKLIQSRKSQNSRLEIYEIRYFWKKMLHAVNTIHQHGVIHRDLKPANFVFVEGHLKLIDFGISNSIQSDATSIIKETQCGTLNYMAPEAIMDMSGGYNPEAPQFKISPRADVWSLGCILYSMMYGRTPFQHIKHQMLKLNAITNPQHRIEFPEFKDQRLWKIVQNCLQRNPKNRATVEQLL</sequence>
<reference evidence="10" key="1">
    <citation type="submission" date="2003-08" db="EMBL/GenBank/DDBJ databases">
        <authorList>
            <person name="Birren B."/>
            <person name="Nusbaum C."/>
            <person name="Abebe A."/>
            <person name="Abouelleil A."/>
            <person name="Adekoya E."/>
            <person name="Ait-zahra M."/>
            <person name="Allen N."/>
            <person name="Allen T."/>
            <person name="An P."/>
            <person name="Anderson M."/>
            <person name="Anderson S."/>
            <person name="Arachchi H."/>
            <person name="Armbruster J."/>
            <person name="Bachantsang P."/>
            <person name="Baldwin J."/>
            <person name="Barry A."/>
            <person name="Bayul T."/>
            <person name="Blitshsteyn B."/>
            <person name="Bloom T."/>
            <person name="Blye J."/>
            <person name="Boguslavskiy L."/>
            <person name="Borowsky M."/>
            <person name="Boukhgalter B."/>
            <person name="Brunache A."/>
            <person name="Butler J."/>
            <person name="Calixte N."/>
            <person name="Calvo S."/>
            <person name="Camarata J."/>
            <person name="Campo K."/>
            <person name="Chang J."/>
            <person name="Cheshatsang Y."/>
            <person name="Citroen M."/>
            <person name="Collymore A."/>
            <person name="Considine T."/>
            <person name="Cook A."/>
            <person name="Cooke P."/>
            <person name="Corum B."/>
            <person name="Cuomo C."/>
            <person name="David R."/>
            <person name="Dawoe T."/>
            <person name="Degray S."/>
            <person name="Dodge S."/>
            <person name="Dooley K."/>
            <person name="Dorje P."/>
            <person name="Dorjee K."/>
            <person name="Dorris L."/>
            <person name="Duffey N."/>
            <person name="Dupes A."/>
            <person name="Elkins T."/>
            <person name="Engels R."/>
            <person name="Erickson J."/>
            <person name="Farina A."/>
            <person name="Faro S."/>
            <person name="Ferreira P."/>
            <person name="Fischer H."/>
            <person name="Fitzgerald M."/>
            <person name="Foley K."/>
            <person name="Gage D."/>
            <person name="Galagan J."/>
            <person name="Gearin G."/>
            <person name="Gnerre S."/>
            <person name="Gnirke A."/>
            <person name="Goyette A."/>
            <person name="Graham J."/>
            <person name="Grandbois E."/>
            <person name="Gyaltsen K."/>
            <person name="Hafez N."/>
            <person name="Hagopian D."/>
            <person name="Hagos B."/>
            <person name="Hall J."/>
            <person name="Hatcher B."/>
            <person name="Heller A."/>
            <person name="Higgins H."/>
            <person name="Honan T."/>
            <person name="Horn A."/>
            <person name="Houde N."/>
            <person name="Hughes L."/>
            <person name="Hulme W."/>
            <person name="Husby E."/>
            <person name="Iliev I."/>
            <person name="Jaffe D."/>
            <person name="Jones C."/>
            <person name="Kamal M."/>
            <person name="Kamat A."/>
            <person name="Kamvysselis M."/>
            <person name="Karlsson E."/>
            <person name="Kells C."/>
            <person name="Kieu A."/>
            <person name="Kisner P."/>
            <person name="Kodira C."/>
            <person name="Kulbokas E."/>
            <person name="Labutti K."/>
            <person name="Lama D."/>
            <person name="Landers T."/>
            <person name="Leger J."/>
            <person name="Levine S."/>
            <person name="Lewis D."/>
            <person name="Lewis T."/>
            <person name="Lindblad-toh K."/>
            <person name="Liu X."/>
            <person name="Lokyitsang T."/>
            <person name="Lokyitsang Y."/>
            <person name="Lucien O."/>
            <person name="Lui A."/>
            <person name="Ma L.J."/>
            <person name="Mabbitt R."/>
            <person name="Macdonald J."/>
            <person name="Maclean C."/>
            <person name="Major J."/>
            <person name="Manning J."/>
            <person name="Marabella R."/>
            <person name="Maru K."/>
            <person name="Matthews C."/>
            <person name="Mauceli E."/>
            <person name="Mccarthy M."/>
            <person name="Mcdonough S."/>
            <person name="Mcghee T."/>
            <person name="Meldrim J."/>
            <person name="Meneus L."/>
            <person name="Mesirov J."/>
            <person name="Mihalev A."/>
            <person name="Mihova T."/>
            <person name="Mikkelsen T."/>
            <person name="Mlenga V."/>
            <person name="Moru K."/>
            <person name="Mozes J."/>
            <person name="Mulrain L."/>
            <person name="Munson G."/>
            <person name="Naylor J."/>
            <person name="Newes C."/>
            <person name="Nguyen C."/>
            <person name="Nguyen N."/>
            <person name="Nguyen T."/>
            <person name="Nicol R."/>
            <person name="Nielsen C."/>
            <person name="Nizzari M."/>
            <person name="Norbu C."/>
            <person name="Norbu N."/>
            <person name="O'donnell P."/>
            <person name="Okoawo O."/>
            <person name="O'leary S."/>
            <person name="Omotosho B."/>
            <person name="O'neill K."/>
            <person name="Osman S."/>
            <person name="Parker S."/>
            <person name="Perrin D."/>
            <person name="Phunkhang P."/>
            <person name="Piqani B."/>
            <person name="Purcell S."/>
            <person name="Rachupka T."/>
            <person name="Ramasamy U."/>
            <person name="Rameau R."/>
            <person name="Ray V."/>
            <person name="Raymond C."/>
            <person name="Retta R."/>
            <person name="Richardson S."/>
            <person name="Rise C."/>
            <person name="Rodriguez J."/>
            <person name="Rogers J."/>
            <person name="Rogov P."/>
            <person name="Rutman M."/>
            <person name="Schupbach R."/>
            <person name="Seaman C."/>
            <person name="Settipalli S."/>
            <person name="Sharpe T."/>
            <person name="Sheridan J."/>
            <person name="Sherpa N."/>
            <person name="Shi J."/>
            <person name="Smirnov S."/>
            <person name="Smith C."/>
            <person name="Sougnez C."/>
            <person name="Spencer B."/>
            <person name="Stalker J."/>
            <person name="Stange-thomann N."/>
            <person name="Stavropoulos S."/>
            <person name="Stetson K."/>
            <person name="Stone C."/>
            <person name="Stone S."/>
            <person name="Stubbs M."/>
            <person name="Talamas J."/>
            <person name="Tchuinga P."/>
            <person name="Tenzing P."/>
            <person name="Tesfaye S."/>
            <person name="Theodore J."/>
            <person name="Thoulutsang Y."/>
            <person name="Topham K."/>
            <person name="Towey S."/>
            <person name="Tsamla T."/>
            <person name="Tsomo N."/>
            <person name="Vallee D."/>
            <person name="Vassiliev H."/>
            <person name="Venkataraman V."/>
            <person name="Vinson J."/>
            <person name="Vo A."/>
            <person name="Wade C."/>
            <person name="Wang S."/>
            <person name="Wangchuk T."/>
            <person name="Wangdi T."/>
            <person name="Whittaker C."/>
            <person name="Wilkinson J."/>
            <person name="Wu Y."/>
            <person name="Wyman D."/>
            <person name="Yadav S."/>
            <person name="Yang S."/>
            <person name="Yang X."/>
            <person name="Yeager S."/>
            <person name="Yee E."/>
            <person name="Young G."/>
            <person name="Zainoun J."/>
            <person name="Zembeck L."/>
            <person name="Zimmer A."/>
            <person name="Zody M."/>
            <person name="Lander E."/>
        </authorList>
    </citation>
    <scope>NUCLEOTIDE SEQUENCE [LARGE SCALE GENOMIC DNA]</scope>
</reference>
<feature type="domain" description="Protein kinase" evidence="8">
    <location>
        <begin position="8"/>
        <end position="273"/>
    </location>
</feature>
<dbReference type="InterPro" id="IPR008271">
    <property type="entry name" value="Ser/Thr_kinase_AS"/>
</dbReference>